<comment type="caution">
    <text evidence="5">The sequence shown here is derived from an EMBL/GenBank/DDBJ whole genome shotgun (WGS) entry which is preliminary data.</text>
</comment>
<dbReference type="InterPro" id="IPR000014">
    <property type="entry name" value="PAS"/>
</dbReference>
<feature type="domain" description="PAS" evidence="3">
    <location>
        <begin position="11"/>
        <end position="79"/>
    </location>
</feature>
<name>A0ABV0AJZ6_9ACTN</name>
<proteinExistence type="predicted"/>
<evidence type="ECO:0000259" key="3">
    <source>
        <dbReference type="SMART" id="SM00091"/>
    </source>
</evidence>
<dbReference type="Gene3D" id="3.60.40.10">
    <property type="entry name" value="PPM-type phosphatase domain"/>
    <property type="match status" value="1"/>
</dbReference>
<dbReference type="Pfam" id="PF01590">
    <property type="entry name" value="GAF"/>
    <property type="match status" value="1"/>
</dbReference>
<dbReference type="InterPro" id="IPR035965">
    <property type="entry name" value="PAS-like_dom_sf"/>
</dbReference>
<sequence length="686" mass="75001">MQVDQKRESGRVALEVFDRAPVGVLVTRGEEHRLLYMNDAFRAMFGDRPIGTPAGEAFDDVLDPEFLGMLDEVLATGKTACADQVCVTAARPGAAPRERLFRVSLSTLPLESGENGLLAVAQEVTAQVVATRRARTIGKELRRLRRRYQSMMWAGAHMVWVTGPEGEVREVSQGWQRLSGQTLEESRGYGWLRALHPEDRDRALDAWVRATELATPIWEQVFRVASPDGVYRHIRFRAVPVYENGGVVEWVGASADVEQEWQEERRRRLLDRVAAAATDITNLEEMCQALADVIVPELADSCDVYLRPESSGGFPHAPVVTERIAAAVRAGLRRLPTRRKEYHLPTGALVRAVRRRRPVHMSFPPGCPPFPCPEAVRTWMAESGAHNLALLPIVVQGEVAAVVVAAACGDRPPIAPDDVELIRETVDHAHDAISNALRFRRTQRVALALQHSLLAEPPHVPGLELAARYQASPTAAEIGGDWYDAFVLSCGAVNVVIGDVAGHDLAAAVSMSQVRNLLRALAADRELESPADVLRRLNGALETLDGESTATCVLTRLERAGDGMWRLVYSAAGHPPPLLVTGDGQGRFLRDAGNPLLGLCHGQPWISAVEPLPPHSTLLLYTDGLVERRGEDLGDGLERLRRCAEPLAREPLGQFCDELLTGMPVTGEDDVAMIALRVPPPACVSL</sequence>
<protein>
    <submittedName>
        <fullName evidence="5">SpoIIE family protein phosphatase</fullName>
    </submittedName>
</protein>
<dbReference type="InterPro" id="IPR052016">
    <property type="entry name" value="Bact_Sigma-Reg"/>
</dbReference>
<dbReference type="InterPro" id="IPR003018">
    <property type="entry name" value="GAF"/>
</dbReference>
<dbReference type="SUPFAM" id="SSF81606">
    <property type="entry name" value="PP2C-like"/>
    <property type="match status" value="1"/>
</dbReference>
<dbReference type="PANTHER" id="PTHR43156:SF2">
    <property type="entry name" value="STAGE II SPORULATION PROTEIN E"/>
    <property type="match status" value="1"/>
</dbReference>
<evidence type="ECO:0000313" key="5">
    <source>
        <dbReference type="EMBL" id="MEN3534512.1"/>
    </source>
</evidence>
<accession>A0ABV0AJZ6</accession>
<keyword evidence="1" id="KW-0378">Hydrolase</keyword>
<feature type="domain" description="PAS" evidence="3">
    <location>
        <begin position="146"/>
        <end position="212"/>
    </location>
</feature>
<dbReference type="SMART" id="SM00065">
    <property type="entry name" value="GAF"/>
    <property type="match status" value="1"/>
</dbReference>
<organism evidence="5 6">
    <name type="scientific">Microbispora maris</name>
    <dbReference type="NCBI Taxonomy" id="3144104"/>
    <lineage>
        <taxon>Bacteria</taxon>
        <taxon>Bacillati</taxon>
        <taxon>Actinomycetota</taxon>
        <taxon>Actinomycetes</taxon>
        <taxon>Streptosporangiales</taxon>
        <taxon>Streptosporangiaceae</taxon>
        <taxon>Microbispora</taxon>
    </lineage>
</organism>
<dbReference type="SUPFAM" id="SSF55781">
    <property type="entry name" value="GAF domain-like"/>
    <property type="match status" value="1"/>
</dbReference>
<dbReference type="CDD" id="cd00130">
    <property type="entry name" value="PAS"/>
    <property type="match status" value="1"/>
</dbReference>
<dbReference type="Proteomes" id="UP001447516">
    <property type="component" value="Unassembled WGS sequence"/>
</dbReference>
<dbReference type="Pfam" id="PF08448">
    <property type="entry name" value="PAS_4"/>
    <property type="match status" value="1"/>
</dbReference>
<keyword evidence="6" id="KW-1185">Reference proteome</keyword>
<dbReference type="Gene3D" id="3.30.450.40">
    <property type="match status" value="1"/>
</dbReference>
<evidence type="ECO:0000313" key="6">
    <source>
        <dbReference type="Proteomes" id="UP001447516"/>
    </source>
</evidence>
<dbReference type="Gene3D" id="3.30.450.20">
    <property type="entry name" value="PAS domain"/>
    <property type="match status" value="2"/>
</dbReference>
<dbReference type="Pfam" id="PF07228">
    <property type="entry name" value="SpoIIE"/>
    <property type="match status" value="1"/>
</dbReference>
<feature type="domain" description="GAF" evidence="2">
    <location>
        <begin position="282"/>
        <end position="443"/>
    </location>
</feature>
<dbReference type="Pfam" id="PF08447">
    <property type="entry name" value="PAS_3"/>
    <property type="match status" value="1"/>
</dbReference>
<dbReference type="InterPro" id="IPR013655">
    <property type="entry name" value="PAS_fold_3"/>
</dbReference>
<dbReference type="InterPro" id="IPR029016">
    <property type="entry name" value="GAF-like_dom_sf"/>
</dbReference>
<dbReference type="SMART" id="SM00091">
    <property type="entry name" value="PAS"/>
    <property type="match status" value="2"/>
</dbReference>
<evidence type="ECO:0000259" key="2">
    <source>
        <dbReference type="SMART" id="SM00065"/>
    </source>
</evidence>
<dbReference type="PANTHER" id="PTHR43156">
    <property type="entry name" value="STAGE II SPORULATION PROTEIN E-RELATED"/>
    <property type="match status" value="1"/>
</dbReference>
<dbReference type="NCBIfam" id="TIGR00229">
    <property type="entry name" value="sensory_box"/>
    <property type="match status" value="1"/>
</dbReference>
<dbReference type="InterPro" id="IPR036457">
    <property type="entry name" value="PPM-type-like_dom_sf"/>
</dbReference>
<dbReference type="InterPro" id="IPR001932">
    <property type="entry name" value="PPM-type_phosphatase-like_dom"/>
</dbReference>
<evidence type="ECO:0000256" key="1">
    <source>
        <dbReference type="ARBA" id="ARBA00022801"/>
    </source>
</evidence>
<dbReference type="RefSeq" id="WP_346224603.1">
    <property type="nucleotide sequence ID" value="NZ_JBDJAW010000003.1"/>
</dbReference>
<dbReference type="SUPFAM" id="SSF55785">
    <property type="entry name" value="PYP-like sensor domain (PAS domain)"/>
    <property type="match status" value="2"/>
</dbReference>
<gene>
    <name evidence="5" type="ORF">AAH991_05310</name>
</gene>
<dbReference type="InterPro" id="IPR013656">
    <property type="entry name" value="PAS_4"/>
</dbReference>
<evidence type="ECO:0000259" key="4">
    <source>
        <dbReference type="SMART" id="SM00331"/>
    </source>
</evidence>
<dbReference type="SMART" id="SM00331">
    <property type="entry name" value="PP2C_SIG"/>
    <property type="match status" value="1"/>
</dbReference>
<dbReference type="EMBL" id="JBDJAW010000003">
    <property type="protein sequence ID" value="MEN3534512.1"/>
    <property type="molecule type" value="Genomic_DNA"/>
</dbReference>
<reference evidence="5 6" key="1">
    <citation type="submission" date="2024-05" db="EMBL/GenBank/DDBJ databases">
        <title>Microbispora sp.ZYX-F-249.</title>
        <authorList>
            <person name="Xie H."/>
        </authorList>
    </citation>
    <scope>NUCLEOTIDE SEQUENCE [LARGE SCALE GENOMIC DNA]</scope>
    <source>
        <strain evidence="5 6">ZYX-F-249</strain>
    </source>
</reference>
<feature type="domain" description="PPM-type phosphatase" evidence="4">
    <location>
        <begin position="460"/>
        <end position="678"/>
    </location>
</feature>